<feature type="transmembrane region" description="Helical" evidence="1">
    <location>
        <begin position="717"/>
        <end position="736"/>
    </location>
</feature>
<feature type="transmembrane region" description="Helical" evidence="1">
    <location>
        <begin position="583"/>
        <end position="600"/>
    </location>
</feature>
<feature type="transmembrane region" description="Helical" evidence="1">
    <location>
        <begin position="63"/>
        <end position="80"/>
    </location>
</feature>
<feature type="transmembrane region" description="Helical" evidence="1">
    <location>
        <begin position="510"/>
        <end position="534"/>
    </location>
</feature>
<feature type="transmembrane region" description="Helical" evidence="1">
    <location>
        <begin position="223"/>
        <end position="244"/>
    </location>
</feature>
<dbReference type="PIRSF" id="PIRSF035905">
    <property type="entry name" value="UCP035905_mp"/>
    <property type="match status" value="1"/>
</dbReference>
<feature type="transmembrane region" description="Helical" evidence="1">
    <location>
        <begin position="541"/>
        <end position="563"/>
    </location>
</feature>
<feature type="transmembrane region" description="Helical" evidence="1">
    <location>
        <begin position="256"/>
        <end position="289"/>
    </location>
</feature>
<keyword evidence="1" id="KW-0812">Transmembrane</keyword>
<feature type="transmembrane region" description="Helical" evidence="1">
    <location>
        <begin position="197"/>
        <end position="217"/>
    </location>
</feature>
<feature type="transmembrane region" description="Helical" evidence="1">
    <location>
        <begin position="767"/>
        <end position="789"/>
    </location>
</feature>
<accession>A0ABS5QD53</accession>
<keyword evidence="3" id="KW-1185">Reference proteome</keyword>
<feature type="transmembrane region" description="Helical" evidence="1">
    <location>
        <begin position="680"/>
        <end position="697"/>
    </location>
</feature>
<reference evidence="2 3" key="1">
    <citation type="submission" date="2021-05" db="EMBL/GenBank/DDBJ databases">
        <title>Roseococcus sp. XZZS9, whole genome shotgun sequencing project.</title>
        <authorList>
            <person name="Zhao G."/>
            <person name="Shen L."/>
        </authorList>
    </citation>
    <scope>NUCLEOTIDE SEQUENCE [LARGE SCALE GENOMIC DNA]</scope>
    <source>
        <strain evidence="2 3">XZZS9</strain>
    </source>
</reference>
<gene>
    <name evidence="2" type="ORF">KHU32_11745</name>
</gene>
<feature type="transmembrane region" description="Helical" evidence="1">
    <location>
        <begin position="434"/>
        <end position="451"/>
    </location>
</feature>
<sequence>MPVIEPIATVPPPPPPRPQRPGLEELLTLRWGTWLGAAVLLLAGVFLLRTAIEEGWLGPEARCALAALLALVLIGGAEWLRRRPLPDRPSIPWPDQAPSALAAGGVALLFGAAYATAIMYALVPPLIGFVMMAAAALAGLALALRQGPLVAAVGIAGAYVTPALVQTDVPWMPGLFAYLLIVTAAALAVVRQVGAVWLGWLAILAAAAWIVMGGLMAQGPADLWPPALFIPAAAALHLGLLPGVALDGAIGRRLAWIPFAVLAATGLFLLVQGVSAPAVAILLLTPVAVAKGGLEPRLDRLPWLAALAGLLLLLAWPIGAWSTGDEAVTAAGVVVAILPGQAWAPEALQAFLIAALALAAMHAAAGAWLERRAPNPTRWAALPAAVPVLVLLIAFARVRGFALDVRWALVALALAGALVGLAALARREGALQRAGVHAAGAVAALALGVAMVLSDQWLTLAVALFLPALAWVEVRAQLPALRKVAIAVAGVVLARLLLNEEVASYDLGSLPVLNGLIPAYGVPAAAFALAAVMFRRRGDDLAVAVLEAGAIAFTTALLMLEIRHAVTGGALAEDVTRSVFREQALQVFSLAAMATFLRLANRRLGDRPVLRWGWRLHQIAALVLGVLLLLANPALDPGALLMRAPVLNELLLAYAFPALLAGLAMRAPEAGWMPGFRQALGAYAVLAVFAWVTLEVRHVFNPETMALMLAAPGEPELYAYTGAWLLLAGCLLALGIRYGVRALRLAALAVMAVTVGKAFLVDMSGLVGLWRALSFFGLGLALIALGWVYRRFVVLVPKP</sequence>
<keyword evidence="1" id="KW-1133">Transmembrane helix</keyword>
<dbReference type="EMBL" id="JAHCDA010000002">
    <property type="protein sequence ID" value="MBS7811611.1"/>
    <property type="molecule type" value="Genomic_DNA"/>
</dbReference>
<keyword evidence="1" id="KW-0472">Membrane</keyword>
<evidence type="ECO:0000313" key="2">
    <source>
        <dbReference type="EMBL" id="MBS7811611.1"/>
    </source>
</evidence>
<feature type="transmembrane region" description="Helical" evidence="1">
    <location>
        <begin position="350"/>
        <end position="369"/>
    </location>
</feature>
<proteinExistence type="predicted"/>
<evidence type="ECO:0000313" key="3">
    <source>
        <dbReference type="Proteomes" id="UP000766336"/>
    </source>
</evidence>
<comment type="caution">
    <text evidence="2">The sequence shown here is derived from an EMBL/GenBank/DDBJ whole genome shotgun (WGS) entry which is preliminary data.</text>
</comment>
<feature type="transmembrane region" description="Helical" evidence="1">
    <location>
        <begin position="31"/>
        <end position="51"/>
    </location>
</feature>
<feature type="transmembrane region" description="Helical" evidence="1">
    <location>
        <begin position="381"/>
        <end position="399"/>
    </location>
</feature>
<feature type="transmembrane region" description="Helical" evidence="1">
    <location>
        <begin position="612"/>
        <end position="631"/>
    </location>
</feature>
<feature type="transmembrane region" description="Helical" evidence="1">
    <location>
        <begin position="743"/>
        <end position="761"/>
    </location>
</feature>
<dbReference type="InterPro" id="IPR019286">
    <property type="entry name" value="DUF2339_TM"/>
</dbReference>
<dbReference type="Proteomes" id="UP000766336">
    <property type="component" value="Unassembled WGS sequence"/>
</dbReference>
<evidence type="ECO:0000256" key="1">
    <source>
        <dbReference type="SAM" id="Phobius"/>
    </source>
</evidence>
<feature type="transmembrane region" description="Helical" evidence="1">
    <location>
        <begin position="301"/>
        <end position="320"/>
    </location>
</feature>
<name>A0ABS5QD53_9PROT</name>
<feature type="transmembrane region" description="Helical" evidence="1">
    <location>
        <begin position="651"/>
        <end position="668"/>
    </location>
</feature>
<feature type="transmembrane region" description="Helical" evidence="1">
    <location>
        <begin position="327"/>
        <end position="344"/>
    </location>
</feature>
<dbReference type="PANTHER" id="PTHR38434">
    <property type="entry name" value="BLL2549 PROTEIN"/>
    <property type="match status" value="1"/>
</dbReference>
<dbReference type="InterPro" id="IPR014600">
    <property type="entry name" value="UCP035905_mem"/>
</dbReference>
<feature type="transmembrane region" description="Helical" evidence="1">
    <location>
        <begin position="405"/>
        <end position="425"/>
    </location>
</feature>
<protein>
    <submittedName>
        <fullName evidence="2">DUF2339 domain-containing protein</fullName>
    </submittedName>
</protein>
<feature type="transmembrane region" description="Helical" evidence="1">
    <location>
        <begin position="171"/>
        <end position="190"/>
    </location>
</feature>
<dbReference type="RefSeq" id="WP_213670276.1">
    <property type="nucleotide sequence ID" value="NZ_JAHCDA010000002.1"/>
</dbReference>
<organism evidence="2 3">
    <name type="scientific">Roseococcus pinisoli</name>
    <dbReference type="NCBI Taxonomy" id="2835040"/>
    <lineage>
        <taxon>Bacteria</taxon>
        <taxon>Pseudomonadati</taxon>
        <taxon>Pseudomonadota</taxon>
        <taxon>Alphaproteobacteria</taxon>
        <taxon>Acetobacterales</taxon>
        <taxon>Roseomonadaceae</taxon>
        <taxon>Roseococcus</taxon>
    </lineage>
</organism>
<dbReference type="PANTHER" id="PTHR38434:SF1">
    <property type="entry name" value="BLL2549 PROTEIN"/>
    <property type="match status" value="1"/>
</dbReference>
<dbReference type="Pfam" id="PF10101">
    <property type="entry name" value="DUF2339"/>
    <property type="match status" value="1"/>
</dbReference>
<feature type="transmembrane region" description="Helical" evidence="1">
    <location>
        <begin position="100"/>
        <end position="123"/>
    </location>
</feature>